<dbReference type="SUPFAM" id="SSF160631">
    <property type="entry name" value="SMI1/KNR4-like"/>
    <property type="match status" value="1"/>
</dbReference>
<comment type="caution">
    <text evidence="2">The sequence shown here is derived from an EMBL/GenBank/DDBJ whole genome shotgun (WGS) entry which is preliminary data.</text>
</comment>
<dbReference type="Pfam" id="PF09346">
    <property type="entry name" value="SMI1_KNR4"/>
    <property type="match status" value="1"/>
</dbReference>
<dbReference type="SMART" id="SM00860">
    <property type="entry name" value="SMI1_KNR4"/>
    <property type="match status" value="1"/>
</dbReference>
<dbReference type="Gene3D" id="3.40.1580.10">
    <property type="entry name" value="SMI1/KNR4-like"/>
    <property type="match status" value="1"/>
</dbReference>
<accession>A0A3A1YGZ0</accession>
<gene>
    <name evidence="2" type="ORF">CKY20_10910</name>
</gene>
<dbReference type="InterPro" id="IPR018958">
    <property type="entry name" value="Knr4/Smi1-like_dom"/>
</dbReference>
<evidence type="ECO:0000313" key="3">
    <source>
        <dbReference type="Proteomes" id="UP000265497"/>
    </source>
</evidence>
<sequence>MFLKSSKPISQMDIELLEKKISKKLPIDFVNQYLLSNGGIPSKTYFYVENDDDYVEISFFIPIKYPSDKLANMIVEESYNKLVQIGMPNYYIPFALDWGGNYFSIDTTNNNIILLLTDLGEFSEKSIKYLSQDFKDFIDNLETDG</sequence>
<dbReference type="AlphaFoldDB" id="A0A3A1YGZ0"/>
<feature type="domain" description="Knr4/Smi1-like" evidence="1">
    <location>
        <begin position="8"/>
        <end position="140"/>
    </location>
</feature>
<evidence type="ECO:0000313" key="2">
    <source>
        <dbReference type="EMBL" id="RIY35307.1"/>
    </source>
</evidence>
<reference evidence="2 3" key="1">
    <citation type="submission" date="2017-08" db="EMBL/GenBank/DDBJ databases">
        <title>Capnocytophaga canis 17-158 assembly.</title>
        <authorList>
            <person name="Gulvik C.A."/>
        </authorList>
    </citation>
    <scope>NUCLEOTIDE SEQUENCE [LARGE SCALE GENOMIC DNA]</scope>
    <source>
        <strain evidence="2 3">17-158</strain>
    </source>
</reference>
<proteinExistence type="predicted"/>
<dbReference type="Proteomes" id="UP000265497">
    <property type="component" value="Unassembled WGS sequence"/>
</dbReference>
<protein>
    <submittedName>
        <fullName evidence="2">SMI1/KNR4 family protein</fullName>
    </submittedName>
</protein>
<evidence type="ECO:0000259" key="1">
    <source>
        <dbReference type="SMART" id="SM00860"/>
    </source>
</evidence>
<dbReference type="EMBL" id="NSDI01000014">
    <property type="protein sequence ID" value="RIY35307.1"/>
    <property type="molecule type" value="Genomic_DNA"/>
</dbReference>
<name>A0A3A1YGZ0_9FLAO</name>
<organism evidence="2 3">
    <name type="scientific">Capnocytophaga canis</name>
    <dbReference type="NCBI Taxonomy" id="1848903"/>
    <lineage>
        <taxon>Bacteria</taxon>
        <taxon>Pseudomonadati</taxon>
        <taxon>Bacteroidota</taxon>
        <taxon>Flavobacteriia</taxon>
        <taxon>Flavobacteriales</taxon>
        <taxon>Flavobacteriaceae</taxon>
        <taxon>Capnocytophaga</taxon>
    </lineage>
</organism>
<dbReference type="InterPro" id="IPR037883">
    <property type="entry name" value="Knr4/Smi1-like_sf"/>
</dbReference>